<gene>
    <name evidence="2" type="ORF">HYH03_014638</name>
</gene>
<keyword evidence="3" id="KW-1185">Reference proteome</keyword>
<feature type="region of interest" description="Disordered" evidence="1">
    <location>
        <begin position="260"/>
        <end position="298"/>
    </location>
</feature>
<organism evidence="2 3">
    <name type="scientific">Edaphochlamys debaryana</name>
    <dbReference type="NCBI Taxonomy" id="47281"/>
    <lineage>
        <taxon>Eukaryota</taxon>
        <taxon>Viridiplantae</taxon>
        <taxon>Chlorophyta</taxon>
        <taxon>core chlorophytes</taxon>
        <taxon>Chlorophyceae</taxon>
        <taxon>CS clade</taxon>
        <taxon>Chlamydomonadales</taxon>
        <taxon>Chlamydomonadales incertae sedis</taxon>
        <taxon>Edaphochlamys</taxon>
    </lineage>
</organism>
<proteinExistence type="predicted"/>
<feature type="region of interest" description="Disordered" evidence="1">
    <location>
        <begin position="1"/>
        <end position="42"/>
    </location>
</feature>
<feature type="region of interest" description="Disordered" evidence="1">
    <location>
        <begin position="140"/>
        <end position="162"/>
    </location>
</feature>
<comment type="caution">
    <text evidence="2">The sequence shown here is derived from an EMBL/GenBank/DDBJ whole genome shotgun (WGS) entry which is preliminary data.</text>
</comment>
<reference evidence="2" key="1">
    <citation type="journal article" date="2020" name="bioRxiv">
        <title>Comparative genomics of Chlamydomonas.</title>
        <authorList>
            <person name="Craig R.J."/>
            <person name="Hasan A.R."/>
            <person name="Ness R.W."/>
            <person name="Keightley P.D."/>
        </authorList>
    </citation>
    <scope>NUCLEOTIDE SEQUENCE</scope>
    <source>
        <strain evidence="2">CCAP 11/70</strain>
    </source>
</reference>
<dbReference type="OrthoDB" id="523110at2759"/>
<accession>A0A835XVR2</accession>
<evidence type="ECO:0000256" key="1">
    <source>
        <dbReference type="SAM" id="MobiDB-lite"/>
    </source>
</evidence>
<name>A0A835XVR2_9CHLO</name>
<evidence type="ECO:0000313" key="3">
    <source>
        <dbReference type="Proteomes" id="UP000612055"/>
    </source>
</evidence>
<dbReference type="Proteomes" id="UP000612055">
    <property type="component" value="Unassembled WGS sequence"/>
</dbReference>
<evidence type="ECO:0000313" key="2">
    <source>
        <dbReference type="EMBL" id="KAG2486709.1"/>
    </source>
</evidence>
<dbReference type="EMBL" id="JAEHOE010000108">
    <property type="protein sequence ID" value="KAG2486709.1"/>
    <property type="molecule type" value="Genomic_DNA"/>
</dbReference>
<sequence>MEEVMLSLAGEAGVKAPEEEELPPSPSRTLAGTPTPAIPGRTGRLNYALHETAVRQPVLDKVKEAKKATIDSKPDILGLRGPNWEDTVNLNPGKHHNKFSGQLLSNTYSPDLINSKDVRKLTGTTACRASADAFLLDRTRSPSQEPGGFCTSTALPGKNERQRQLEDLTSTCLQATRRRSPSHYVDPVSRQTALSESVRYAKANSGADMVALTAQYGPEGAVAMAAILAMPPKESKPRIRATRADLDAVHALDEWAPAVAAAARDDEESSDPHPGEAVSLSASPVGTLRGDPTALMGL</sequence>
<dbReference type="AlphaFoldDB" id="A0A835XVR2"/>
<protein>
    <submittedName>
        <fullName evidence="2">Uncharacterized protein</fullName>
    </submittedName>
</protein>